<keyword evidence="2" id="KW-1133">Transmembrane helix</keyword>
<reference evidence="3 4" key="1">
    <citation type="submission" date="2014-02" db="EMBL/GenBank/DDBJ databases">
        <title>The genome sequence of the entomopathogenic fungus Metarhizium robertsii ARSEF 2575.</title>
        <authorList>
            <person name="Giuliano Garisto Donzelli B."/>
            <person name="Roe B.A."/>
            <person name="Macmil S.L."/>
            <person name="Krasnoff S.B."/>
            <person name="Gibson D.M."/>
        </authorList>
    </citation>
    <scope>NUCLEOTIDE SEQUENCE [LARGE SCALE GENOMIC DNA]</scope>
    <source>
        <strain evidence="3 4">ARSEF 2575</strain>
    </source>
</reference>
<comment type="caution">
    <text evidence="3">The sequence shown here is derived from an EMBL/GenBank/DDBJ whole genome shotgun (WGS) entry which is preliminary data.</text>
</comment>
<feature type="transmembrane region" description="Helical" evidence="2">
    <location>
        <begin position="379"/>
        <end position="401"/>
    </location>
</feature>
<keyword evidence="2" id="KW-0812">Transmembrane</keyword>
<evidence type="ECO:0000313" key="3">
    <source>
        <dbReference type="EMBL" id="EXU97791.1"/>
    </source>
</evidence>
<dbReference type="HOGENOM" id="CLU_639482_0_0_1"/>
<name>A0A0A1UQ68_9HYPO</name>
<proteinExistence type="predicted"/>
<feature type="region of interest" description="Disordered" evidence="1">
    <location>
        <begin position="135"/>
        <end position="163"/>
    </location>
</feature>
<dbReference type="AlphaFoldDB" id="A0A0A1UQ68"/>
<organism evidence="3 4">
    <name type="scientific">Metarhizium robertsii</name>
    <dbReference type="NCBI Taxonomy" id="568076"/>
    <lineage>
        <taxon>Eukaryota</taxon>
        <taxon>Fungi</taxon>
        <taxon>Dikarya</taxon>
        <taxon>Ascomycota</taxon>
        <taxon>Pezizomycotina</taxon>
        <taxon>Sordariomycetes</taxon>
        <taxon>Hypocreomycetidae</taxon>
        <taxon>Hypocreales</taxon>
        <taxon>Clavicipitaceae</taxon>
        <taxon>Metarhizium</taxon>
    </lineage>
</organism>
<evidence type="ECO:0000256" key="1">
    <source>
        <dbReference type="SAM" id="MobiDB-lite"/>
    </source>
</evidence>
<sequence>MTITGKTIDSGVDVKLRSKMRRFRKNKYYKLAHGTRTSHGTRGRRVEIDADGRAADEPLQAVVMAVEGASTGRACFEMTGDRRRGRQRANPYGDPQSDDSKKILRFMKRQDIMHAIHDNNGITTHGTWHMLDAGHAGRNPPPPAKLSRGTGNGFRPGGDQRGEGRQGLVVAGSHIHMMNWPSGIKLMPGLLHEMQQKAAIGLEKGESGHGRIIPCPQTDCGYGRQDEATTLCLALTAACRNSHVERRKASCGITKAKYKVNRVNARLGEELSPALSVGRAVATSVVLCISMPTLISDEMEGAYTGILNASAPGCRVQDDLLYLLLYSVPEDALAGMALHSLWDTEVPRTAFYSLPSVKLLPYAACHIERALSRRKVVRIILAIGTMPVTICVLTPAVAALAPPCHYCATGMHTWPCQVEGTILVARALD</sequence>
<accession>A0A0A1UQ68</accession>
<evidence type="ECO:0000256" key="2">
    <source>
        <dbReference type="SAM" id="Phobius"/>
    </source>
</evidence>
<dbReference type="EMBL" id="JELW01000033">
    <property type="protein sequence ID" value="EXU97791.1"/>
    <property type="molecule type" value="Genomic_DNA"/>
</dbReference>
<evidence type="ECO:0000313" key="4">
    <source>
        <dbReference type="Proteomes" id="UP000030151"/>
    </source>
</evidence>
<keyword evidence="2" id="KW-0472">Membrane</keyword>
<dbReference type="Proteomes" id="UP000030151">
    <property type="component" value="Unassembled WGS sequence"/>
</dbReference>
<feature type="region of interest" description="Disordered" evidence="1">
    <location>
        <begin position="80"/>
        <end position="100"/>
    </location>
</feature>
<protein>
    <submittedName>
        <fullName evidence="3">Uncharacterized protein</fullName>
    </submittedName>
</protein>
<gene>
    <name evidence="3" type="ORF">X797_009176</name>
</gene>